<keyword evidence="4 12" id="KW-0812">Transmembrane</keyword>
<dbReference type="RefSeq" id="WP_172459363.1">
    <property type="nucleotide sequence ID" value="NZ_UAQP01000033.1"/>
</dbReference>
<evidence type="ECO:0000256" key="10">
    <source>
        <dbReference type="ARBA" id="ARBA00035120"/>
    </source>
</evidence>
<evidence type="ECO:0000256" key="2">
    <source>
        <dbReference type="ARBA" id="ARBA00022475"/>
    </source>
</evidence>
<evidence type="ECO:0000256" key="1">
    <source>
        <dbReference type="ARBA" id="ARBA00004651"/>
    </source>
</evidence>
<keyword evidence="2" id="KW-1003">Cell membrane</keyword>
<dbReference type="GO" id="GO:0034220">
    <property type="term" value="P:monoatomic ion transmembrane transport"/>
    <property type="evidence" value="ECO:0007669"/>
    <property type="project" value="UniProtKB-KW"/>
</dbReference>
<keyword evidence="5 12" id="KW-1133">Transmembrane helix</keyword>
<evidence type="ECO:0000256" key="7">
    <source>
        <dbReference type="ARBA" id="ARBA00023065"/>
    </source>
</evidence>
<evidence type="ECO:0000256" key="11">
    <source>
        <dbReference type="ARBA" id="ARBA00035585"/>
    </source>
</evidence>
<name>A0A2X1CTZ0_BREVE</name>
<sequence length="66" mass="7254">MQHFILIFIGGGLGACARAGFSTQFGKIFHLHSHWAILAVNLLGCLLIGIAAERLLLRLDNPAWRL</sequence>
<comment type="function">
    <text evidence="12">Important for reducing fluoride concentration in the cell, thus reducing its toxicity.</text>
</comment>
<keyword evidence="6" id="KW-0915">Sodium</keyword>
<protein>
    <recommendedName>
        <fullName evidence="12">Fluoride-specific ion channel</fullName>
    </recommendedName>
</protein>
<comment type="similarity">
    <text evidence="10 12">Belongs to the fluoride channel Fluc/FEX (TC 1.A.43) family.</text>
</comment>
<keyword evidence="3" id="KW-0997">Cell inner membrane</keyword>
<reference evidence="13 14" key="1">
    <citation type="submission" date="2018-06" db="EMBL/GenBank/DDBJ databases">
        <authorList>
            <consortium name="Pathogen Informatics"/>
            <person name="Doyle S."/>
        </authorList>
    </citation>
    <scope>NUCLEOTIDE SEQUENCE [LARGE SCALE GENOMIC DNA]</scope>
    <source>
        <strain evidence="13 14">NCTC11166</strain>
    </source>
</reference>
<keyword evidence="7" id="KW-0813">Transport</keyword>
<comment type="subcellular location">
    <subcellularLocation>
        <location evidence="1">Cell membrane</location>
        <topology evidence="1">Multi-pass membrane protein</topology>
    </subcellularLocation>
</comment>
<comment type="catalytic activity">
    <reaction evidence="11">
        <text>fluoride(in) = fluoride(out)</text>
        <dbReference type="Rhea" id="RHEA:76159"/>
        <dbReference type="ChEBI" id="CHEBI:17051"/>
    </reaction>
    <physiologicalReaction direction="left-to-right" evidence="11">
        <dbReference type="Rhea" id="RHEA:76160"/>
    </physiologicalReaction>
</comment>
<evidence type="ECO:0000256" key="12">
    <source>
        <dbReference type="RuleBase" id="RU004340"/>
    </source>
</evidence>
<dbReference type="Pfam" id="PF02537">
    <property type="entry name" value="CRCB"/>
    <property type="match status" value="1"/>
</dbReference>
<evidence type="ECO:0000313" key="14">
    <source>
        <dbReference type="Proteomes" id="UP000251186"/>
    </source>
</evidence>
<accession>A0A2X1CTZ0</accession>
<keyword evidence="9" id="KW-0407">Ion channel</keyword>
<evidence type="ECO:0000256" key="8">
    <source>
        <dbReference type="ARBA" id="ARBA00023136"/>
    </source>
</evidence>
<dbReference type="AlphaFoldDB" id="A0A2X1CTZ0"/>
<feature type="transmembrane region" description="Helical" evidence="12">
    <location>
        <begin position="35"/>
        <end position="57"/>
    </location>
</feature>
<dbReference type="EMBL" id="UAQP01000033">
    <property type="protein sequence ID" value="SPU57701.1"/>
    <property type="molecule type" value="Genomic_DNA"/>
</dbReference>
<dbReference type="GO" id="GO:0005886">
    <property type="term" value="C:plasma membrane"/>
    <property type="evidence" value="ECO:0007669"/>
    <property type="project" value="UniProtKB-SubCell"/>
</dbReference>
<dbReference type="InterPro" id="IPR003691">
    <property type="entry name" value="FluC"/>
</dbReference>
<gene>
    <name evidence="13" type="ORF">NCTC11166_03410</name>
</gene>
<evidence type="ECO:0000256" key="3">
    <source>
        <dbReference type="ARBA" id="ARBA00022519"/>
    </source>
</evidence>
<evidence type="ECO:0000256" key="5">
    <source>
        <dbReference type="ARBA" id="ARBA00022989"/>
    </source>
</evidence>
<keyword evidence="8 12" id="KW-0472">Membrane</keyword>
<comment type="caution">
    <text evidence="12">Lacks conserved residue(s) required for the propagation of feature annotation.</text>
</comment>
<evidence type="ECO:0000313" key="13">
    <source>
        <dbReference type="EMBL" id="SPU57701.1"/>
    </source>
</evidence>
<organism evidence="13 14">
    <name type="scientific">Brevundimonas vesicularis</name>
    <name type="common">Pseudomonas vesicularis</name>
    <dbReference type="NCBI Taxonomy" id="41276"/>
    <lineage>
        <taxon>Bacteria</taxon>
        <taxon>Pseudomonadati</taxon>
        <taxon>Pseudomonadota</taxon>
        <taxon>Alphaproteobacteria</taxon>
        <taxon>Caulobacterales</taxon>
        <taxon>Caulobacteraceae</taxon>
        <taxon>Brevundimonas</taxon>
    </lineage>
</organism>
<keyword evidence="7" id="KW-0406">Ion transport</keyword>
<dbReference type="Proteomes" id="UP000251186">
    <property type="component" value="Unassembled WGS sequence"/>
</dbReference>
<proteinExistence type="inferred from homology"/>
<evidence type="ECO:0000256" key="4">
    <source>
        <dbReference type="ARBA" id="ARBA00022692"/>
    </source>
</evidence>
<evidence type="ECO:0000256" key="9">
    <source>
        <dbReference type="ARBA" id="ARBA00023303"/>
    </source>
</evidence>
<evidence type="ECO:0000256" key="6">
    <source>
        <dbReference type="ARBA" id="ARBA00023053"/>
    </source>
</evidence>